<dbReference type="PANTHER" id="PTHR12126">
    <property type="entry name" value="NADH-UBIQUINONE OXIDOREDUCTASE 39 KDA SUBUNIT-RELATED"/>
    <property type="match status" value="1"/>
</dbReference>
<comment type="caution">
    <text evidence="2">The sequence shown here is derived from an EMBL/GenBank/DDBJ whole genome shotgun (WGS) entry which is preliminary data.</text>
</comment>
<dbReference type="InterPro" id="IPR051207">
    <property type="entry name" value="ComplexI_NDUFA9_subunit"/>
</dbReference>
<evidence type="ECO:0000313" key="2">
    <source>
        <dbReference type="EMBL" id="GAA4284396.1"/>
    </source>
</evidence>
<evidence type="ECO:0000259" key="1">
    <source>
        <dbReference type="Pfam" id="PF13460"/>
    </source>
</evidence>
<dbReference type="PANTHER" id="PTHR12126:SF11">
    <property type="entry name" value="NADH DEHYDROGENASE [UBIQUINONE] 1 ALPHA SUBCOMPLEX SUBUNIT 9, MITOCHONDRIAL"/>
    <property type="match status" value="1"/>
</dbReference>
<dbReference type="Gene3D" id="3.40.50.720">
    <property type="entry name" value="NAD(P)-binding Rossmann-like Domain"/>
    <property type="match status" value="1"/>
</dbReference>
<protein>
    <recommendedName>
        <fullName evidence="1">NAD(P)-binding domain-containing protein</fullName>
    </recommendedName>
</protein>
<dbReference type="SUPFAM" id="SSF51735">
    <property type="entry name" value="NAD(P)-binding Rossmann-fold domains"/>
    <property type="match status" value="1"/>
</dbReference>
<proteinExistence type="predicted"/>
<keyword evidence="3" id="KW-1185">Reference proteome</keyword>
<dbReference type="InterPro" id="IPR036291">
    <property type="entry name" value="NAD(P)-bd_dom_sf"/>
</dbReference>
<dbReference type="RefSeq" id="WP_236866232.1">
    <property type="nucleotide sequence ID" value="NZ_BAABAZ010000006.1"/>
</dbReference>
<name>A0ABP8EKB8_9MICO</name>
<evidence type="ECO:0000313" key="3">
    <source>
        <dbReference type="Proteomes" id="UP001501586"/>
    </source>
</evidence>
<gene>
    <name evidence="2" type="ORF">GCM10022261_19270</name>
</gene>
<dbReference type="Pfam" id="PF13460">
    <property type="entry name" value="NAD_binding_10"/>
    <property type="match status" value="1"/>
</dbReference>
<sequence length="341" mass="36470">MRVFVSGATGYLGSRLVPALLAAGHEVTAGARRPDRLADFPWSDSVRAVEFDALRQDTQVPAMRGADAAVYLVHSLENRDFVRLDARAARGFARAAAEAGVGRVVYQSGLVPEGEQARHSRHIRSRLEVEEILLAGAVPTLSLRAAIIVGAGSTSFEIVRRLTERLPVIPIPSWMNNWVQPIAVVDVLHALGCALADDRTGFVDIGGPEIMTYPDFIRLYADVAGIVRPQVAAGPVPAEVVGRSVARVSGLPRRTVTALARSVAEDMVCTHPLPSDWFADHPRTDVASAIRRALSPARTGTAVLGDPQSAADTDADWSGGHIEISGATRYRSLFGHVGARD</sequence>
<dbReference type="InterPro" id="IPR016040">
    <property type="entry name" value="NAD(P)-bd_dom"/>
</dbReference>
<dbReference type="Proteomes" id="UP001501586">
    <property type="component" value="Unassembled WGS sequence"/>
</dbReference>
<feature type="domain" description="NAD(P)-binding" evidence="1">
    <location>
        <begin position="7"/>
        <end position="112"/>
    </location>
</feature>
<accession>A0ABP8EKB8</accession>
<reference evidence="3" key="1">
    <citation type="journal article" date="2019" name="Int. J. Syst. Evol. Microbiol.">
        <title>The Global Catalogue of Microorganisms (GCM) 10K type strain sequencing project: providing services to taxonomists for standard genome sequencing and annotation.</title>
        <authorList>
            <consortium name="The Broad Institute Genomics Platform"/>
            <consortium name="The Broad Institute Genome Sequencing Center for Infectious Disease"/>
            <person name="Wu L."/>
            <person name="Ma J."/>
        </authorList>
    </citation>
    <scope>NUCLEOTIDE SEQUENCE [LARGE SCALE GENOMIC DNA]</scope>
    <source>
        <strain evidence="3">JCM 17458</strain>
    </source>
</reference>
<dbReference type="EMBL" id="BAABAZ010000006">
    <property type="protein sequence ID" value="GAA4284396.1"/>
    <property type="molecule type" value="Genomic_DNA"/>
</dbReference>
<organism evidence="2 3">
    <name type="scientific">Brevibacterium daeguense</name>
    <dbReference type="NCBI Taxonomy" id="909936"/>
    <lineage>
        <taxon>Bacteria</taxon>
        <taxon>Bacillati</taxon>
        <taxon>Actinomycetota</taxon>
        <taxon>Actinomycetes</taxon>
        <taxon>Micrococcales</taxon>
        <taxon>Brevibacteriaceae</taxon>
        <taxon>Brevibacterium</taxon>
    </lineage>
</organism>